<accession>A0A388KZZ6</accession>
<dbReference type="AlphaFoldDB" id="A0A388KZZ6"/>
<name>A0A388KZZ6_CHABU</name>
<evidence type="ECO:0000313" key="2">
    <source>
        <dbReference type="EMBL" id="GBG75634.1"/>
    </source>
</evidence>
<organism evidence="2 3">
    <name type="scientific">Chara braunii</name>
    <name type="common">Braun's stonewort</name>
    <dbReference type="NCBI Taxonomy" id="69332"/>
    <lineage>
        <taxon>Eukaryota</taxon>
        <taxon>Viridiplantae</taxon>
        <taxon>Streptophyta</taxon>
        <taxon>Charophyceae</taxon>
        <taxon>Charales</taxon>
        <taxon>Characeae</taxon>
        <taxon>Chara</taxon>
    </lineage>
</organism>
<keyword evidence="3" id="KW-1185">Reference proteome</keyword>
<evidence type="ECO:0000256" key="1">
    <source>
        <dbReference type="SAM" id="MobiDB-lite"/>
    </source>
</evidence>
<proteinExistence type="predicted"/>
<reference evidence="2 3" key="1">
    <citation type="journal article" date="2018" name="Cell">
        <title>The Chara Genome: Secondary Complexity and Implications for Plant Terrestrialization.</title>
        <authorList>
            <person name="Nishiyama T."/>
            <person name="Sakayama H."/>
            <person name="Vries J.D."/>
            <person name="Buschmann H."/>
            <person name="Saint-Marcoux D."/>
            <person name="Ullrich K.K."/>
            <person name="Haas F.B."/>
            <person name="Vanderstraeten L."/>
            <person name="Becker D."/>
            <person name="Lang D."/>
            <person name="Vosolsobe S."/>
            <person name="Rombauts S."/>
            <person name="Wilhelmsson P.K.I."/>
            <person name="Janitza P."/>
            <person name="Kern R."/>
            <person name="Heyl A."/>
            <person name="Rumpler F."/>
            <person name="Villalobos L.I.A.C."/>
            <person name="Clay J.M."/>
            <person name="Skokan R."/>
            <person name="Toyoda A."/>
            <person name="Suzuki Y."/>
            <person name="Kagoshima H."/>
            <person name="Schijlen E."/>
            <person name="Tajeshwar N."/>
            <person name="Catarino B."/>
            <person name="Hetherington A.J."/>
            <person name="Saltykova A."/>
            <person name="Bonnot C."/>
            <person name="Breuninger H."/>
            <person name="Symeonidi A."/>
            <person name="Radhakrishnan G.V."/>
            <person name="Van Nieuwerburgh F."/>
            <person name="Deforce D."/>
            <person name="Chang C."/>
            <person name="Karol K.G."/>
            <person name="Hedrich R."/>
            <person name="Ulvskov P."/>
            <person name="Glockner G."/>
            <person name="Delwiche C.F."/>
            <person name="Petrasek J."/>
            <person name="Van de Peer Y."/>
            <person name="Friml J."/>
            <person name="Beilby M."/>
            <person name="Dolan L."/>
            <person name="Kohara Y."/>
            <person name="Sugano S."/>
            <person name="Fujiyama A."/>
            <person name="Delaux P.-M."/>
            <person name="Quint M."/>
            <person name="TheiBen G."/>
            <person name="Hagemann M."/>
            <person name="Harholt J."/>
            <person name="Dunand C."/>
            <person name="Zachgo S."/>
            <person name="Langdale J."/>
            <person name="Maumus F."/>
            <person name="Straeten D.V.D."/>
            <person name="Gould S.B."/>
            <person name="Rensing S.A."/>
        </authorList>
    </citation>
    <scope>NUCLEOTIDE SEQUENCE [LARGE SCALE GENOMIC DNA]</scope>
    <source>
        <strain evidence="2 3">S276</strain>
    </source>
</reference>
<dbReference type="Proteomes" id="UP000265515">
    <property type="component" value="Unassembled WGS sequence"/>
</dbReference>
<protein>
    <submittedName>
        <fullName evidence="2">Uncharacterized protein</fullName>
    </submittedName>
</protein>
<feature type="compositionally biased region" description="Low complexity" evidence="1">
    <location>
        <begin position="127"/>
        <end position="140"/>
    </location>
</feature>
<comment type="caution">
    <text evidence="2">The sequence shown here is derived from an EMBL/GenBank/DDBJ whole genome shotgun (WGS) entry which is preliminary data.</text>
</comment>
<evidence type="ECO:0000313" key="3">
    <source>
        <dbReference type="Proteomes" id="UP000265515"/>
    </source>
</evidence>
<gene>
    <name evidence="2" type="ORF">CBR_g20263</name>
</gene>
<sequence>MDSNVELRRGAAEWLQIIEDGGRHLQEVVDTLCSSQGGQLGAVGGTVSLPLWLEDMMQAMLDIIREMEEGPAPSLNEFVDWHQADLLMHRCYDIFRRGQDRCAVLEEGLMGCSNELTPTSSMKTNEEIGGNNSLNINNESNDNDNDDIINSGGGGNNTNDNADKNNNININDNDNDNNNDNQFEVVNYSFRVLVSDDCGDKIGKNGIDDNTGAIRISVADNDSTNNIHTNNSHGYGDEVNDDREIVHECSGAFSADVWRRMGVG</sequence>
<dbReference type="EMBL" id="BFEA01000228">
    <property type="protein sequence ID" value="GBG75634.1"/>
    <property type="molecule type" value="Genomic_DNA"/>
</dbReference>
<feature type="region of interest" description="Disordered" evidence="1">
    <location>
        <begin position="118"/>
        <end position="181"/>
    </location>
</feature>
<dbReference type="Gramene" id="GBG75634">
    <property type="protein sequence ID" value="GBG75634"/>
    <property type="gene ID" value="CBR_g20263"/>
</dbReference>
<feature type="compositionally biased region" description="Low complexity" evidence="1">
    <location>
        <begin position="157"/>
        <end position="181"/>
    </location>
</feature>